<dbReference type="EC" id="2.1.2.11" evidence="5"/>
<feature type="binding site" evidence="5">
    <location>
        <position position="118"/>
    </location>
    <ligand>
        <name>3-methyl-2-oxobutanoate</name>
        <dbReference type="ChEBI" id="CHEBI:11851"/>
    </ligand>
</feature>
<sequence length="274" mass="28696">MSATGTTRQKMPSDIAAMKGGAPVVCLTAYTTPMARMMDAHVDLVLVGDSVGMVLHGLPSTLGVTMEMMILHGRAVARGLQNACLVIDMPFGSYEESPAQAFRNAARLMSETGAGAVKLEGGQHMAETIAFLVQRGIPVMAHIGLTPQSVNVFGGYKVQGRGEDGARLMKDAMAVEKAGAFAVVLEKVPASLADRITAEVSIPTVGIGASAGCDGQVLVVDDMLGLFTAFKPKFVKRYGTLGEQGEAAIAAYAAEVRARAFPAPEHIFADEVKK</sequence>
<comment type="subunit">
    <text evidence="2 5">Homodecamer; pentamer of dimers.</text>
</comment>
<evidence type="ECO:0000256" key="2">
    <source>
        <dbReference type="ARBA" id="ARBA00011424"/>
    </source>
</evidence>
<dbReference type="PANTHER" id="PTHR20881">
    <property type="entry name" value="3-METHYL-2-OXOBUTANOATE HYDROXYMETHYLTRANSFERASE"/>
    <property type="match status" value="1"/>
</dbReference>
<feature type="binding site" evidence="5">
    <location>
        <position position="88"/>
    </location>
    <ligand>
        <name>Mg(2+)</name>
        <dbReference type="ChEBI" id="CHEBI:18420"/>
    </ligand>
</feature>
<evidence type="ECO:0000313" key="7">
    <source>
        <dbReference type="Proteomes" id="UP001521181"/>
    </source>
</evidence>
<dbReference type="InterPro" id="IPR003700">
    <property type="entry name" value="Pantoate_hydroxy_MeTrfase"/>
</dbReference>
<comment type="catalytic activity">
    <reaction evidence="5">
        <text>(6R)-5,10-methylene-5,6,7,8-tetrahydrofolate + 3-methyl-2-oxobutanoate + H2O = 2-dehydropantoate + (6S)-5,6,7,8-tetrahydrofolate</text>
        <dbReference type="Rhea" id="RHEA:11824"/>
        <dbReference type="ChEBI" id="CHEBI:11561"/>
        <dbReference type="ChEBI" id="CHEBI:11851"/>
        <dbReference type="ChEBI" id="CHEBI:15377"/>
        <dbReference type="ChEBI" id="CHEBI:15636"/>
        <dbReference type="ChEBI" id="CHEBI:57453"/>
        <dbReference type="EC" id="2.1.2.11"/>
    </reaction>
</comment>
<accession>A0ABS8YY33</accession>
<gene>
    <name evidence="5 6" type="primary">panB</name>
    <name evidence="6" type="ORF">LZA78_08350</name>
</gene>
<keyword evidence="7" id="KW-1185">Reference proteome</keyword>
<dbReference type="Pfam" id="PF02548">
    <property type="entry name" value="Pantoate_transf"/>
    <property type="match status" value="1"/>
</dbReference>
<evidence type="ECO:0000256" key="1">
    <source>
        <dbReference type="ARBA" id="ARBA00008676"/>
    </source>
</evidence>
<comment type="function">
    <text evidence="5">Catalyzes the reversible reaction in which hydroxymethyl group from 5,10-methylenetetrahydrofolate is transferred onto alpha-ketoisovalerate to form ketopantoate.</text>
</comment>
<evidence type="ECO:0000256" key="4">
    <source>
        <dbReference type="ARBA" id="ARBA00022679"/>
    </source>
</evidence>
<proteinExistence type="inferred from homology"/>
<comment type="caution">
    <text evidence="6">The sequence shown here is derived from an EMBL/GenBank/DDBJ whole genome shotgun (WGS) entry which is preliminary data.</text>
</comment>
<comment type="cofactor">
    <cofactor evidence="5">
        <name>Mg(2+)</name>
        <dbReference type="ChEBI" id="CHEBI:18420"/>
    </cofactor>
    <text evidence="5">Binds 1 Mg(2+) ion per subunit.</text>
</comment>
<dbReference type="Proteomes" id="UP001521181">
    <property type="component" value="Unassembled WGS sequence"/>
</dbReference>
<dbReference type="SUPFAM" id="SSF51621">
    <property type="entry name" value="Phosphoenolpyruvate/pyruvate domain"/>
    <property type="match status" value="1"/>
</dbReference>
<comment type="subcellular location">
    <subcellularLocation>
        <location evidence="5">Cytoplasm</location>
    </subcellularLocation>
</comment>
<keyword evidence="5" id="KW-0460">Magnesium</keyword>
<protein>
    <recommendedName>
        <fullName evidence="5">3-methyl-2-oxobutanoate hydroxymethyltransferase</fullName>
        <ecNumber evidence="5">2.1.2.11</ecNumber>
    </recommendedName>
    <alternativeName>
        <fullName evidence="5">Ketopantoate hydroxymethyltransferase</fullName>
        <shortName evidence="5">KPHMT</shortName>
    </alternativeName>
</protein>
<feature type="binding site" evidence="5">
    <location>
        <position position="88"/>
    </location>
    <ligand>
        <name>3-methyl-2-oxobutanoate</name>
        <dbReference type="ChEBI" id="CHEBI:11851"/>
    </ligand>
</feature>
<keyword evidence="3 5" id="KW-0566">Pantothenate biosynthesis</keyword>
<organism evidence="6 7">
    <name type="scientific">Rhodobacter flavimaris</name>
    <dbReference type="NCBI Taxonomy" id="2907145"/>
    <lineage>
        <taxon>Bacteria</taxon>
        <taxon>Pseudomonadati</taxon>
        <taxon>Pseudomonadota</taxon>
        <taxon>Alphaproteobacteria</taxon>
        <taxon>Rhodobacterales</taxon>
        <taxon>Rhodobacter group</taxon>
        <taxon>Rhodobacter</taxon>
    </lineage>
</organism>
<keyword evidence="4 5" id="KW-0808">Transferase</keyword>
<dbReference type="NCBIfam" id="TIGR00222">
    <property type="entry name" value="panB"/>
    <property type="match status" value="1"/>
</dbReference>
<name>A0ABS8YY33_9RHOB</name>
<dbReference type="EMBL" id="JAJUOS010000005">
    <property type="protein sequence ID" value="MCE5973488.1"/>
    <property type="molecule type" value="Genomic_DNA"/>
</dbReference>
<comment type="pathway">
    <text evidence="5">Cofactor biosynthesis; (R)-pantothenate biosynthesis; (R)-pantoate from 3-methyl-2-oxobutanoate: step 1/2.</text>
</comment>
<dbReference type="PIRSF" id="PIRSF000388">
    <property type="entry name" value="Pantoate_hydroxy_MeTrfase"/>
    <property type="match status" value="1"/>
</dbReference>
<feature type="binding site" evidence="5">
    <location>
        <position position="120"/>
    </location>
    <ligand>
        <name>Mg(2+)</name>
        <dbReference type="ChEBI" id="CHEBI:18420"/>
    </ligand>
</feature>
<dbReference type="HAMAP" id="MF_00156">
    <property type="entry name" value="PanB"/>
    <property type="match status" value="1"/>
</dbReference>
<feature type="active site" description="Proton acceptor" evidence="5">
    <location>
        <position position="186"/>
    </location>
</feature>
<evidence type="ECO:0000256" key="3">
    <source>
        <dbReference type="ARBA" id="ARBA00022655"/>
    </source>
</evidence>
<dbReference type="RefSeq" id="WP_233676477.1">
    <property type="nucleotide sequence ID" value="NZ_JAJUOS010000005.1"/>
</dbReference>
<dbReference type="GO" id="GO:0003864">
    <property type="term" value="F:3-methyl-2-oxobutanoate hydroxymethyltransferase activity"/>
    <property type="evidence" value="ECO:0007669"/>
    <property type="project" value="UniProtKB-EC"/>
</dbReference>
<evidence type="ECO:0000256" key="5">
    <source>
        <dbReference type="HAMAP-Rule" id="MF_00156"/>
    </source>
</evidence>
<dbReference type="InterPro" id="IPR015813">
    <property type="entry name" value="Pyrv/PenolPyrv_kinase-like_dom"/>
</dbReference>
<dbReference type="NCBIfam" id="NF001452">
    <property type="entry name" value="PRK00311.1"/>
    <property type="match status" value="1"/>
</dbReference>
<keyword evidence="5" id="KW-0479">Metal-binding</keyword>
<dbReference type="CDD" id="cd06557">
    <property type="entry name" value="KPHMT-like"/>
    <property type="match status" value="1"/>
</dbReference>
<dbReference type="Gene3D" id="3.20.20.60">
    <property type="entry name" value="Phosphoenolpyruvate-binding domains"/>
    <property type="match status" value="1"/>
</dbReference>
<keyword evidence="5" id="KW-0963">Cytoplasm</keyword>
<dbReference type="PANTHER" id="PTHR20881:SF0">
    <property type="entry name" value="3-METHYL-2-OXOBUTANOATE HYDROXYMETHYLTRANSFERASE"/>
    <property type="match status" value="1"/>
</dbReference>
<feature type="binding site" evidence="5">
    <location>
        <position position="49"/>
    </location>
    <ligand>
        <name>Mg(2+)</name>
        <dbReference type="ChEBI" id="CHEBI:18420"/>
    </ligand>
</feature>
<feature type="binding site" evidence="5">
    <location>
        <begin position="49"/>
        <end position="50"/>
    </location>
    <ligand>
        <name>3-methyl-2-oxobutanoate</name>
        <dbReference type="ChEBI" id="CHEBI:11851"/>
    </ligand>
</feature>
<dbReference type="InterPro" id="IPR040442">
    <property type="entry name" value="Pyrv_kinase-like_dom_sf"/>
</dbReference>
<comment type="similarity">
    <text evidence="1 5">Belongs to the PanB family.</text>
</comment>
<evidence type="ECO:0000313" key="6">
    <source>
        <dbReference type="EMBL" id="MCE5973488.1"/>
    </source>
</evidence>
<reference evidence="6 7" key="1">
    <citation type="submission" date="2021-12" db="EMBL/GenBank/DDBJ databases">
        <title>Sinirhodobacter sp. WL0062 is a bacterium isolated from seawater.</title>
        <authorList>
            <person name="Wang L."/>
            <person name="He W."/>
            <person name="Zhang D.-F."/>
        </authorList>
    </citation>
    <scope>NUCLEOTIDE SEQUENCE [LARGE SCALE GENOMIC DNA]</scope>
    <source>
        <strain evidence="6 7">WL0062</strain>
    </source>
</reference>